<evidence type="ECO:0000313" key="3">
    <source>
        <dbReference type="Proteomes" id="UP000799424"/>
    </source>
</evidence>
<evidence type="ECO:0000313" key="2">
    <source>
        <dbReference type="EMBL" id="KAF2820779.1"/>
    </source>
</evidence>
<keyword evidence="3" id="KW-1185">Reference proteome</keyword>
<dbReference type="InterPro" id="IPR036397">
    <property type="entry name" value="RNaseH_sf"/>
</dbReference>
<reference evidence="2" key="1">
    <citation type="journal article" date="2020" name="Stud. Mycol.">
        <title>101 Dothideomycetes genomes: a test case for predicting lifestyles and emergence of pathogens.</title>
        <authorList>
            <person name="Haridas S."/>
            <person name="Albert R."/>
            <person name="Binder M."/>
            <person name="Bloem J."/>
            <person name="Labutti K."/>
            <person name="Salamov A."/>
            <person name="Andreopoulos B."/>
            <person name="Baker S."/>
            <person name="Barry K."/>
            <person name="Bills G."/>
            <person name="Bluhm B."/>
            <person name="Cannon C."/>
            <person name="Castanera R."/>
            <person name="Culley D."/>
            <person name="Daum C."/>
            <person name="Ezra D."/>
            <person name="Gonzalez J."/>
            <person name="Henrissat B."/>
            <person name="Kuo A."/>
            <person name="Liang C."/>
            <person name="Lipzen A."/>
            <person name="Lutzoni F."/>
            <person name="Magnuson J."/>
            <person name="Mondo S."/>
            <person name="Nolan M."/>
            <person name="Ohm R."/>
            <person name="Pangilinan J."/>
            <person name="Park H.-J."/>
            <person name="Ramirez L."/>
            <person name="Alfaro M."/>
            <person name="Sun H."/>
            <person name="Tritt A."/>
            <person name="Yoshinaga Y."/>
            <person name="Zwiers L.-H."/>
            <person name="Turgeon B."/>
            <person name="Goodwin S."/>
            <person name="Spatafora J."/>
            <person name="Crous P."/>
            <person name="Grigoriev I."/>
        </authorList>
    </citation>
    <scope>NUCLEOTIDE SEQUENCE</scope>
    <source>
        <strain evidence="2">CBS 113818</strain>
    </source>
</reference>
<gene>
    <name evidence="2" type="ORF">CC86DRAFT_254595</name>
</gene>
<dbReference type="EMBL" id="MU006239">
    <property type="protein sequence ID" value="KAF2820779.1"/>
    <property type="molecule type" value="Genomic_DNA"/>
</dbReference>
<feature type="non-terminal residue" evidence="2">
    <location>
        <position position="1"/>
    </location>
</feature>
<dbReference type="Pfam" id="PF13358">
    <property type="entry name" value="DDE_3"/>
    <property type="match status" value="1"/>
</dbReference>
<dbReference type="AlphaFoldDB" id="A0A6A6ZJB9"/>
<dbReference type="Gene3D" id="3.30.420.10">
    <property type="entry name" value="Ribonuclease H-like superfamily/Ribonuclease H"/>
    <property type="match status" value="1"/>
</dbReference>
<protein>
    <recommendedName>
        <fullName evidence="1">Tc1-like transposase DDE domain-containing protein</fullName>
    </recommendedName>
</protein>
<accession>A0A6A6ZJB9</accession>
<dbReference type="InterPro" id="IPR038717">
    <property type="entry name" value="Tc1-like_DDE_dom"/>
</dbReference>
<feature type="non-terminal residue" evidence="2">
    <location>
        <position position="162"/>
    </location>
</feature>
<sequence>KKRKSSPLTLHMYASVNWIFKSPLGFYNNEKDMLKPPKQPRRPVQSKYEMLEQHQKRVKEWEATLPPPLKVQSSGHHMTQEYYALNVLPQYIKYIHEARLQEPQSWLLQEDNDPSHGTRSIDNVAESLRQANWIAAILHPAQSPDLNPIEGIWLVLKQRAKR</sequence>
<feature type="domain" description="Tc1-like transposase DDE" evidence="1">
    <location>
        <begin position="79"/>
        <end position="161"/>
    </location>
</feature>
<dbReference type="Proteomes" id="UP000799424">
    <property type="component" value="Unassembled WGS sequence"/>
</dbReference>
<name>A0A6A6ZJB9_9PLEO</name>
<dbReference type="OrthoDB" id="5410741at2759"/>
<proteinExistence type="predicted"/>
<evidence type="ECO:0000259" key="1">
    <source>
        <dbReference type="Pfam" id="PF13358"/>
    </source>
</evidence>
<organism evidence="2 3">
    <name type="scientific">Ophiobolus disseminans</name>
    <dbReference type="NCBI Taxonomy" id="1469910"/>
    <lineage>
        <taxon>Eukaryota</taxon>
        <taxon>Fungi</taxon>
        <taxon>Dikarya</taxon>
        <taxon>Ascomycota</taxon>
        <taxon>Pezizomycotina</taxon>
        <taxon>Dothideomycetes</taxon>
        <taxon>Pleosporomycetidae</taxon>
        <taxon>Pleosporales</taxon>
        <taxon>Pleosporineae</taxon>
        <taxon>Phaeosphaeriaceae</taxon>
        <taxon>Ophiobolus</taxon>
    </lineage>
</organism>
<dbReference type="GO" id="GO:0003676">
    <property type="term" value="F:nucleic acid binding"/>
    <property type="evidence" value="ECO:0007669"/>
    <property type="project" value="InterPro"/>
</dbReference>